<dbReference type="InterPro" id="IPR000298">
    <property type="entry name" value="Cyt_c_oxidase-like_su3"/>
</dbReference>
<reference evidence="9 10" key="1">
    <citation type="submission" date="2024-06" db="EMBL/GenBank/DDBJ databases">
        <title>Sorghum-associated microbial communities from plants grown in Nebraska, USA.</title>
        <authorList>
            <person name="Schachtman D."/>
        </authorList>
    </citation>
    <scope>NUCLEOTIDE SEQUENCE [LARGE SCALE GENOMIC DNA]</scope>
    <source>
        <strain evidence="9 10">3207</strain>
    </source>
</reference>
<feature type="transmembrane region" description="Helical" evidence="7">
    <location>
        <begin position="158"/>
        <end position="182"/>
    </location>
</feature>
<evidence type="ECO:0000313" key="10">
    <source>
        <dbReference type="Proteomes" id="UP001549321"/>
    </source>
</evidence>
<feature type="transmembrane region" description="Helical" evidence="7">
    <location>
        <begin position="203"/>
        <end position="223"/>
    </location>
</feature>
<keyword evidence="10" id="KW-1185">Reference proteome</keyword>
<feature type="transmembrane region" description="Helical" evidence="7">
    <location>
        <begin position="120"/>
        <end position="138"/>
    </location>
</feature>
<evidence type="ECO:0000256" key="2">
    <source>
        <dbReference type="ARBA" id="ARBA00010581"/>
    </source>
</evidence>
<dbReference type="PANTHER" id="PTHR11403">
    <property type="entry name" value="CYTOCHROME C OXIDASE SUBUNIT III"/>
    <property type="match status" value="1"/>
</dbReference>
<gene>
    <name evidence="9" type="ORF">ABIE08_004640</name>
</gene>
<evidence type="ECO:0000256" key="7">
    <source>
        <dbReference type="SAM" id="Phobius"/>
    </source>
</evidence>
<dbReference type="PANTHER" id="PTHR11403:SF10">
    <property type="entry name" value="CYTOCHROME C OXIDASE"/>
    <property type="match status" value="1"/>
</dbReference>
<dbReference type="SUPFAM" id="SSF81452">
    <property type="entry name" value="Cytochrome c oxidase subunit III-like"/>
    <property type="match status" value="1"/>
</dbReference>
<evidence type="ECO:0000256" key="6">
    <source>
        <dbReference type="RuleBase" id="RU003376"/>
    </source>
</evidence>
<comment type="caution">
    <text evidence="9">The sequence shown here is derived from an EMBL/GenBank/DDBJ whole genome shotgun (WGS) entry which is preliminary data.</text>
</comment>
<keyword evidence="4 7" id="KW-1133">Transmembrane helix</keyword>
<evidence type="ECO:0000256" key="4">
    <source>
        <dbReference type="ARBA" id="ARBA00022989"/>
    </source>
</evidence>
<name>A0ABV2R618_9HYPH</name>
<dbReference type="RefSeq" id="WP_354554406.1">
    <property type="nucleotide sequence ID" value="NZ_JBEPSM010000006.1"/>
</dbReference>
<dbReference type="InterPro" id="IPR013833">
    <property type="entry name" value="Cyt_c_oxidase_su3_a-hlx"/>
</dbReference>
<proteinExistence type="inferred from homology"/>
<comment type="similarity">
    <text evidence="2 6">Belongs to the cytochrome c oxidase subunit 3 family.</text>
</comment>
<dbReference type="Pfam" id="PF00510">
    <property type="entry name" value="COX3"/>
    <property type="match status" value="1"/>
</dbReference>
<accession>A0ABV2R618</accession>
<evidence type="ECO:0000256" key="3">
    <source>
        <dbReference type="ARBA" id="ARBA00022692"/>
    </source>
</evidence>
<keyword evidence="3 6" id="KW-0812">Transmembrane</keyword>
<dbReference type="Gene3D" id="1.20.120.80">
    <property type="entry name" value="Cytochrome c oxidase, subunit III, four-helix bundle"/>
    <property type="match status" value="1"/>
</dbReference>
<evidence type="ECO:0000256" key="1">
    <source>
        <dbReference type="ARBA" id="ARBA00004141"/>
    </source>
</evidence>
<evidence type="ECO:0000313" key="9">
    <source>
        <dbReference type="EMBL" id="MET4636675.1"/>
    </source>
</evidence>
<dbReference type="PROSITE" id="PS50253">
    <property type="entry name" value="COX3"/>
    <property type="match status" value="1"/>
</dbReference>
<organism evidence="9 10">
    <name type="scientific">Kaistia defluvii</name>
    <dbReference type="NCBI Taxonomy" id="410841"/>
    <lineage>
        <taxon>Bacteria</taxon>
        <taxon>Pseudomonadati</taxon>
        <taxon>Pseudomonadota</taxon>
        <taxon>Alphaproteobacteria</taxon>
        <taxon>Hyphomicrobiales</taxon>
        <taxon>Kaistiaceae</taxon>
        <taxon>Kaistia</taxon>
    </lineage>
</organism>
<keyword evidence="5 7" id="KW-0472">Membrane</keyword>
<dbReference type="EMBL" id="JBEPSM010000006">
    <property type="protein sequence ID" value="MET4636675.1"/>
    <property type="molecule type" value="Genomic_DNA"/>
</dbReference>
<sequence length="234" mass="25011">MSAILVFLVVILAIAFGWLWRQGILTKPWLEVGVAGPSAPPDRSAALGARVGLAVFLAVVGSLFALTVSAYLMRAGLGDWEAVRMPGILWVNTGVLALSSIALETARLAARRGDMEGVRVGVRAGAFTALLFLVGQLLAWRQLHAEGYFLAGNPATAFFYLVTGLHGLHVAGGLAVLGRVGWRMERGAGIAQLRLGIDLCATYWHALLLIWLVLLALLANWVGDFVAICRQLLT</sequence>
<dbReference type="InterPro" id="IPR035973">
    <property type="entry name" value="Cyt_c_oxidase_su3-like_sf"/>
</dbReference>
<comment type="subcellular location">
    <subcellularLocation>
        <location evidence="6">Cell membrane</location>
        <topology evidence="6">Multi-pass membrane protein</topology>
    </subcellularLocation>
    <subcellularLocation>
        <location evidence="1">Membrane</location>
        <topology evidence="1">Multi-pass membrane protein</topology>
    </subcellularLocation>
</comment>
<dbReference type="InterPro" id="IPR024791">
    <property type="entry name" value="Cyt_c/ubiquinol_Oxase_su3"/>
</dbReference>
<dbReference type="Proteomes" id="UP001549321">
    <property type="component" value="Unassembled WGS sequence"/>
</dbReference>
<evidence type="ECO:0000256" key="5">
    <source>
        <dbReference type="ARBA" id="ARBA00023136"/>
    </source>
</evidence>
<feature type="transmembrane region" description="Helical" evidence="7">
    <location>
        <begin position="45"/>
        <end position="72"/>
    </location>
</feature>
<evidence type="ECO:0000259" key="8">
    <source>
        <dbReference type="PROSITE" id="PS50253"/>
    </source>
</evidence>
<protein>
    <submittedName>
        <fullName evidence="9">Cytochrome c oxidase subunit 3</fullName>
    </submittedName>
</protein>
<feature type="domain" description="Heme-copper oxidase subunit III family profile" evidence="8">
    <location>
        <begin position="1"/>
        <end position="223"/>
    </location>
</feature>